<dbReference type="GO" id="GO:0006303">
    <property type="term" value="P:double-strand break repair via nonhomologous end joining"/>
    <property type="evidence" value="ECO:0007669"/>
    <property type="project" value="TreeGrafter"/>
</dbReference>
<name>A0A0D2N8W9_HYPSF</name>
<dbReference type="InterPro" id="IPR029710">
    <property type="entry name" value="LIG4"/>
</dbReference>
<dbReference type="PANTHER" id="PTHR45997">
    <property type="entry name" value="DNA LIGASE 4"/>
    <property type="match status" value="1"/>
</dbReference>
<sequence>RRAQASRSSKHIKDYPALVKFKLWVARLHSQFAPLPEGTTAICLRLLFPEDDITRKYDIQEPRMTTLLAKSFGLDMSKFEGWQHEETSGCLGDELALVLDKSCIVDKDFETRLSIAEVAELLDELAALSPYSHNSIHRKHPKAHRRSRANVMQSLFRRLSLFDAAVVTQIILKDLRPLLYPLTELHYSAALVNFNTAAVTMLTKEHAMRAWNTQGLLPKFFRVRATFDAAGALAEKGTSSYCDAQPAIGFPIAVPKSEKGQSCPHALGLLFPVETVWAETKYDGERAQIHVKVRADGGSDITIFSKSRRESTDDRVAVHEIIRAALGLRLAKATAGSSRFNTSKPPNIKHTIILDAEMVAFCGDKVAEFYHISPLIGGVRGRRRVVTNVPNDDGDTESDDGIVESDFSLGLVFFDVLYLEGKSLLEHSYTDRRKILESMIYVRPGKAILAARYLVPSSTSSSTQAEDTLRWIFAYHLAGHEEGLVLKAAESVYNDYRLPWVKLKKDYIPGHGDCVDMVILGASWEKVRGRSLRAPPSVYTTFFIGALENKEESSSKPKFHSYFTVAYGLNREQLEDLNFKIRSTDPIPFSDLKSKDGLEFEVTFSAISKPTVVLRTPLLVELFGAGFTKAAHSQHYELRFPRITKIHRPNERSWTESMSLAELNVIAFECVGREHPEKEMYD</sequence>
<evidence type="ECO:0000256" key="5">
    <source>
        <dbReference type="ARBA" id="ARBA00023242"/>
    </source>
</evidence>
<dbReference type="GO" id="GO:0006297">
    <property type="term" value="P:nucleotide-excision repair, DNA gap filling"/>
    <property type="evidence" value="ECO:0007669"/>
    <property type="project" value="TreeGrafter"/>
</dbReference>
<dbReference type="InterPro" id="IPR012340">
    <property type="entry name" value="NA-bd_OB-fold"/>
</dbReference>
<reference evidence="8" key="1">
    <citation type="submission" date="2014-04" db="EMBL/GenBank/DDBJ databases">
        <title>Evolutionary Origins and Diversification of the Mycorrhizal Mutualists.</title>
        <authorList>
            <consortium name="DOE Joint Genome Institute"/>
            <consortium name="Mycorrhizal Genomics Consortium"/>
            <person name="Kohler A."/>
            <person name="Kuo A."/>
            <person name="Nagy L.G."/>
            <person name="Floudas D."/>
            <person name="Copeland A."/>
            <person name="Barry K.W."/>
            <person name="Cichocki N."/>
            <person name="Veneault-Fourrey C."/>
            <person name="LaButti K."/>
            <person name="Lindquist E.A."/>
            <person name="Lipzen A."/>
            <person name="Lundell T."/>
            <person name="Morin E."/>
            <person name="Murat C."/>
            <person name="Riley R."/>
            <person name="Ohm R."/>
            <person name="Sun H."/>
            <person name="Tunlid A."/>
            <person name="Henrissat B."/>
            <person name="Grigoriev I.V."/>
            <person name="Hibbett D.S."/>
            <person name="Martin F."/>
        </authorList>
    </citation>
    <scope>NUCLEOTIDE SEQUENCE [LARGE SCALE GENOMIC DNA]</scope>
    <source>
        <strain evidence="8">FD-334 SS-4</strain>
    </source>
</reference>
<keyword evidence="8" id="KW-1185">Reference proteome</keyword>
<evidence type="ECO:0000313" key="8">
    <source>
        <dbReference type="Proteomes" id="UP000054270"/>
    </source>
</evidence>
<dbReference type="Gene3D" id="2.40.50.140">
    <property type="entry name" value="Nucleic acid-binding proteins"/>
    <property type="match status" value="1"/>
</dbReference>
<dbReference type="GO" id="GO:0005524">
    <property type="term" value="F:ATP binding"/>
    <property type="evidence" value="ECO:0007669"/>
    <property type="project" value="UniProtKB-KW"/>
</dbReference>
<accession>A0A0D2N8W9</accession>
<dbReference type="OMA" id="RIDEFWR"/>
<evidence type="ECO:0000313" key="7">
    <source>
        <dbReference type="EMBL" id="KJA15564.1"/>
    </source>
</evidence>
<dbReference type="PROSITE" id="PS50160">
    <property type="entry name" value="DNA_LIGASE_A3"/>
    <property type="match status" value="1"/>
</dbReference>
<dbReference type="PANTHER" id="PTHR45997:SF2">
    <property type="entry name" value="ATP DEPENDENT DNA LIGASE DOMAIN PROTEIN (AFU_ORTHOLOGUE AFUA_5G02430)"/>
    <property type="match status" value="1"/>
</dbReference>
<dbReference type="Gene3D" id="1.10.3260.10">
    <property type="entry name" value="DNA ligase, ATP-dependent, N-terminal domain"/>
    <property type="match status" value="1"/>
</dbReference>
<gene>
    <name evidence="7" type="ORF">HYPSUDRAFT_101902</name>
</gene>
<dbReference type="GO" id="GO:0003677">
    <property type="term" value="F:DNA binding"/>
    <property type="evidence" value="ECO:0007669"/>
    <property type="project" value="InterPro"/>
</dbReference>
<dbReference type="InterPro" id="IPR012308">
    <property type="entry name" value="DNA_ligase_ATP-dep_N"/>
</dbReference>
<dbReference type="OrthoDB" id="7482721at2759"/>
<dbReference type="GO" id="GO:0032807">
    <property type="term" value="C:DNA ligase IV complex"/>
    <property type="evidence" value="ECO:0007669"/>
    <property type="project" value="TreeGrafter"/>
</dbReference>
<feature type="non-terminal residue" evidence="7">
    <location>
        <position position="682"/>
    </location>
</feature>
<dbReference type="PROSITE" id="PS00697">
    <property type="entry name" value="DNA_LIGASE_A1"/>
    <property type="match status" value="1"/>
</dbReference>
<dbReference type="SUPFAM" id="SSF56091">
    <property type="entry name" value="DNA ligase/mRNA capping enzyme, catalytic domain"/>
    <property type="match status" value="1"/>
</dbReference>
<comment type="similarity">
    <text evidence="1">Belongs to the ATP-dependent DNA ligase family.</text>
</comment>
<evidence type="ECO:0000256" key="2">
    <source>
        <dbReference type="ARBA" id="ARBA00022598"/>
    </source>
</evidence>
<dbReference type="Gene3D" id="3.30.470.30">
    <property type="entry name" value="DNA ligase/mRNA capping enzyme"/>
    <property type="match status" value="1"/>
</dbReference>
<organism evidence="7 8">
    <name type="scientific">Hypholoma sublateritium (strain FD-334 SS-4)</name>
    <dbReference type="NCBI Taxonomy" id="945553"/>
    <lineage>
        <taxon>Eukaryota</taxon>
        <taxon>Fungi</taxon>
        <taxon>Dikarya</taxon>
        <taxon>Basidiomycota</taxon>
        <taxon>Agaricomycotina</taxon>
        <taxon>Agaricomycetes</taxon>
        <taxon>Agaricomycetidae</taxon>
        <taxon>Agaricales</taxon>
        <taxon>Agaricineae</taxon>
        <taxon>Strophariaceae</taxon>
        <taxon>Hypholoma</taxon>
    </lineage>
</organism>
<dbReference type="Pfam" id="PF01068">
    <property type="entry name" value="DNA_ligase_A_M"/>
    <property type="match status" value="1"/>
</dbReference>
<protein>
    <recommendedName>
        <fullName evidence="6">ATP-dependent DNA ligase family profile domain-containing protein</fullName>
    </recommendedName>
</protein>
<keyword evidence="2" id="KW-0436">Ligase</keyword>
<feature type="domain" description="ATP-dependent DNA ligase family profile" evidence="6">
    <location>
        <begin position="402"/>
        <end position="548"/>
    </location>
</feature>
<dbReference type="PROSITE" id="PS00333">
    <property type="entry name" value="DNA_LIGASE_A2"/>
    <property type="match status" value="1"/>
</dbReference>
<keyword evidence="4" id="KW-0067">ATP-binding</keyword>
<dbReference type="STRING" id="945553.A0A0D2N8W9"/>
<dbReference type="InterPro" id="IPR012310">
    <property type="entry name" value="DNA_ligase_ATP-dep_cent"/>
</dbReference>
<dbReference type="AlphaFoldDB" id="A0A0D2N8W9"/>
<evidence type="ECO:0000256" key="4">
    <source>
        <dbReference type="ARBA" id="ARBA00022840"/>
    </source>
</evidence>
<feature type="non-terminal residue" evidence="7">
    <location>
        <position position="1"/>
    </location>
</feature>
<evidence type="ECO:0000259" key="6">
    <source>
        <dbReference type="PROSITE" id="PS50160"/>
    </source>
</evidence>
<dbReference type="InterPro" id="IPR016059">
    <property type="entry name" value="DNA_ligase_ATP-dep_CS"/>
</dbReference>
<keyword evidence="5" id="KW-0539">Nucleus</keyword>
<dbReference type="GO" id="GO:0003910">
    <property type="term" value="F:DNA ligase (ATP) activity"/>
    <property type="evidence" value="ECO:0007669"/>
    <property type="project" value="InterPro"/>
</dbReference>
<dbReference type="EMBL" id="KN817641">
    <property type="protein sequence ID" value="KJA15564.1"/>
    <property type="molecule type" value="Genomic_DNA"/>
</dbReference>
<dbReference type="Pfam" id="PF04675">
    <property type="entry name" value="DNA_ligase_A_N"/>
    <property type="match status" value="1"/>
</dbReference>
<evidence type="ECO:0000256" key="1">
    <source>
        <dbReference type="ARBA" id="ARBA00007572"/>
    </source>
</evidence>
<evidence type="ECO:0000256" key="3">
    <source>
        <dbReference type="ARBA" id="ARBA00022741"/>
    </source>
</evidence>
<dbReference type="Proteomes" id="UP000054270">
    <property type="component" value="Unassembled WGS sequence"/>
</dbReference>
<dbReference type="GO" id="GO:0006310">
    <property type="term" value="P:DNA recombination"/>
    <property type="evidence" value="ECO:0007669"/>
    <property type="project" value="InterPro"/>
</dbReference>
<dbReference type="InterPro" id="IPR036599">
    <property type="entry name" value="DNA_ligase_N_sf"/>
</dbReference>
<proteinExistence type="inferred from homology"/>
<keyword evidence="3" id="KW-0547">Nucleotide-binding</keyword>